<comment type="subcellular location">
    <subcellularLocation>
        <location evidence="1">Cell membrane</location>
        <topology evidence="1">Multi-pass membrane protein</topology>
    </subcellularLocation>
</comment>
<dbReference type="SMART" id="SM00014">
    <property type="entry name" value="acidPPc"/>
    <property type="match status" value="1"/>
</dbReference>
<comment type="caution">
    <text evidence="9">The sequence shown here is derived from an EMBL/GenBank/DDBJ whole genome shotgun (WGS) entry which is preliminary data.</text>
</comment>
<dbReference type="Proteomes" id="UP000601522">
    <property type="component" value="Unassembled WGS sequence"/>
</dbReference>
<dbReference type="PANTHER" id="PTHR14969">
    <property type="entry name" value="SPHINGOSINE-1-PHOSPHATE PHOSPHOHYDROLASE"/>
    <property type="match status" value="1"/>
</dbReference>
<dbReference type="PANTHER" id="PTHR14969:SF62">
    <property type="entry name" value="DECAPRENYLPHOSPHORYL-5-PHOSPHORIBOSE PHOSPHATASE RV3807C-RELATED"/>
    <property type="match status" value="1"/>
</dbReference>
<keyword evidence="5 7" id="KW-1133">Transmembrane helix</keyword>
<dbReference type="GO" id="GO:0005886">
    <property type="term" value="C:plasma membrane"/>
    <property type="evidence" value="ECO:0007669"/>
    <property type="project" value="UniProtKB-SubCell"/>
</dbReference>
<dbReference type="Gene3D" id="1.20.144.10">
    <property type="entry name" value="Phosphatidic acid phosphatase type 2/haloperoxidase"/>
    <property type="match status" value="1"/>
</dbReference>
<name>A0A926F174_9FIRM</name>
<dbReference type="Pfam" id="PF01569">
    <property type="entry name" value="PAP2"/>
    <property type="match status" value="1"/>
</dbReference>
<feature type="transmembrane region" description="Helical" evidence="7">
    <location>
        <begin position="127"/>
        <end position="147"/>
    </location>
</feature>
<dbReference type="RefSeq" id="WP_249324349.1">
    <property type="nucleotide sequence ID" value="NZ_JACRTK010000004.1"/>
</dbReference>
<evidence type="ECO:0000256" key="7">
    <source>
        <dbReference type="SAM" id="Phobius"/>
    </source>
</evidence>
<feature type="transmembrane region" description="Helical" evidence="7">
    <location>
        <begin position="153"/>
        <end position="172"/>
    </location>
</feature>
<dbReference type="InterPro" id="IPR000326">
    <property type="entry name" value="PAP2/HPO"/>
</dbReference>
<gene>
    <name evidence="9" type="ORF">H8689_10220</name>
</gene>
<dbReference type="EMBL" id="JACRTK010000004">
    <property type="protein sequence ID" value="MBC8591486.1"/>
    <property type="molecule type" value="Genomic_DNA"/>
</dbReference>
<dbReference type="AlphaFoldDB" id="A0A926F174"/>
<keyword evidence="2" id="KW-1003">Cell membrane</keyword>
<evidence type="ECO:0000313" key="9">
    <source>
        <dbReference type="EMBL" id="MBC8591486.1"/>
    </source>
</evidence>
<evidence type="ECO:0000259" key="8">
    <source>
        <dbReference type="SMART" id="SM00014"/>
    </source>
</evidence>
<evidence type="ECO:0000256" key="2">
    <source>
        <dbReference type="ARBA" id="ARBA00022475"/>
    </source>
</evidence>
<evidence type="ECO:0000256" key="5">
    <source>
        <dbReference type="ARBA" id="ARBA00022989"/>
    </source>
</evidence>
<protein>
    <submittedName>
        <fullName evidence="9">Phosphatase PAP2 family protein</fullName>
    </submittedName>
</protein>
<keyword evidence="10" id="KW-1185">Reference proteome</keyword>
<evidence type="ECO:0000256" key="4">
    <source>
        <dbReference type="ARBA" id="ARBA00022801"/>
    </source>
</evidence>
<evidence type="ECO:0000256" key="6">
    <source>
        <dbReference type="ARBA" id="ARBA00023136"/>
    </source>
</evidence>
<evidence type="ECO:0000313" key="10">
    <source>
        <dbReference type="Proteomes" id="UP000601522"/>
    </source>
</evidence>
<keyword evidence="3 7" id="KW-0812">Transmembrane</keyword>
<sequence length="185" mass="20641">MKNFLKRFDEIFIDLINGKMSNRFLDKFMYRFTDLGGAIFNSVIACSFLLLGDRSIRLLGLEALGSLGLSQLIVQALKRGLGRERPYKILENLHTFGINMKDYSFPSGHTTASFSLATIIGLNIPRVWILVVFLALIVGISRVYLAVHYPTDVVAGMMLGIGCSLIVHFQLLKIIEDIGIFIGII</sequence>
<dbReference type="InterPro" id="IPR036938">
    <property type="entry name" value="PAP2/HPO_sf"/>
</dbReference>
<keyword evidence="4" id="KW-0378">Hydrolase</keyword>
<organism evidence="9 10">
    <name type="scientific">Wansuia hejianensis</name>
    <dbReference type="NCBI Taxonomy" id="2763667"/>
    <lineage>
        <taxon>Bacteria</taxon>
        <taxon>Bacillati</taxon>
        <taxon>Bacillota</taxon>
        <taxon>Clostridia</taxon>
        <taxon>Lachnospirales</taxon>
        <taxon>Lachnospiraceae</taxon>
        <taxon>Wansuia</taxon>
    </lineage>
</organism>
<keyword evidence="6 7" id="KW-0472">Membrane</keyword>
<evidence type="ECO:0000256" key="3">
    <source>
        <dbReference type="ARBA" id="ARBA00022692"/>
    </source>
</evidence>
<dbReference type="CDD" id="cd03392">
    <property type="entry name" value="PAP2_like_2"/>
    <property type="match status" value="1"/>
</dbReference>
<dbReference type="SUPFAM" id="SSF48317">
    <property type="entry name" value="Acid phosphatase/Vanadium-dependent haloperoxidase"/>
    <property type="match status" value="1"/>
</dbReference>
<reference evidence="9 10" key="1">
    <citation type="submission" date="2020-08" db="EMBL/GenBank/DDBJ databases">
        <title>Genome public.</title>
        <authorList>
            <person name="Liu C."/>
            <person name="Sun Q."/>
        </authorList>
    </citation>
    <scope>NUCLEOTIDE SEQUENCE [LARGE SCALE GENOMIC DNA]</scope>
    <source>
        <strain evidence="9 10">NSJ-26</strain>
    </source>
</reference>
<feature type="transmembrane region" description="Helical" evidence="7">
    <location>
        <begin position="28"/>
        <end position="50"/>
    </location>
</feature>
<accession>A0A926F174</accession>
<dbReference type="GO" id="GO:0016787">
    <property type="term" value="F:hydrolase activity"/>
    <property type="evidence" value="ECO:0007669"/>
    <property type="project" value="UniProtKB-KW"/>
</dbReference>
<feature type="domain" description="Phosphatidic acid phosphatase type 2/haloperoxidase" evidence="8">
    <location>
        <begin position="59"/>
        <end position="168"/>
    </location>
</feature>
<proteinExistence type="predicted"/>
<evidence type="ECO:0000256" key="1">
    <source>
        <dbReference type="ARBA" id="ARBA00004651"/>
    </source>
</evidence>